<dbReference type="PANTHER" id="PTHR30265">
    <property type="entry name" value="RHO-INTERACTING TRANSCRIPTION TERMINATION FACTOR NUSG"/>
    <property type="match status" value="1"/>
</dbReference>
<evidence type="ECO:0000256" key="1">
    <source>
        <dbReference type="ARBA" id="ARBA00022814"/>
    </source>
</evidence>
<sequence>MWYVIQVKTGEESGIARKLKNQAIRAEVPIENRPIRSGGAWTKKEYILFPGYVFLDMDFTARNYYRVKEVPGVIRFLGDSKAPSTLSYLEAEWIRILSGNGEPLEPTMVREDGSGGITVISGVLKQLENRVLKWDKRSRKATFEITICGEARQVQLGIEVEGGGELQEAGSDASQNAAQPLLQDAT</sequence>
<dbReference type="InterPro" id="IPR036735">
    <property type="entry name" value="NGN_dom_sf"/>
</dbReference>
<dbReference type="SMART" id="SM00738">
    <property type="entry name" value="NGN"/>
    <property type="match status" value="1"/>
</dbReference>
<organism evidence="6">
    <name type="scientific">Myoviridae sp. ctHMa1</name>
    <dbReference type="NCBI Taxonomy" id="2827671"/>
    <lineage>
        <taxon>Viruses</taxon>
        <taxon>Duplodnaviria</taxon>
        <taxon>Heunggongvirae</taxon>
        <taxon>Uroviricota</taxon>
        <taxon>Caudoviricetes</taxon>
    </lineage>
</organism>
<dbReference type="InterPro" id="IPR043425">
    <property type="entry name" value="NusG-like"/>
</dbReference>
<name>A0A8S5SFJ5_9CAUD</name>
<dbReference type="GO" id="GO:0031564">
    <property type="term" value="P:transcription antitermination"/>
    <property type="evidence" value="ECO:0007669"/>
    <property type="project" value="UniProtKB-KW"/>
</dbReference>
<keyword evidence="2" id="KW-0805">Transcription regulation</keyword>
<evidence type="ECO:0000259" key="5">
    <source>
        <dbReference type="SMART" id="SM00738"/>
    </source>
</evidence>
<dbReference type="PANTHER" id="PTHR30265:SF4">
    <property type="entry name" value="KOW MOTIF FAMILY PROTEIN, EXPRESSED"/>
    <property type="match status" value="1"/>
</dbReference>
<feature type="domain" description="NusG-like N-terminal" evidence="5">
    <location>
        <begin position="1"/>
        <end position="98"/>
    </location>
</feature>
<keyword evidence="1" id="KW-0889">Transcription antitermination</keyword>
<dbReference type="EMBL" id="BK032590">
    <property type="protein sequence ID" value="DAF49852.1"/>
    <property type="molecule type" value="Genomic_DNA"/>
</dbReference>
<accession>A0A8S5SFJ5</accession>
<dbReference type="Gene3D" id="3.30.70.940">
    <property type="entry name" value="NusG, N-terminal domain"/>
    <property type="match status" value="1"/>
</dbReference>
<evidence type="ECO:0000256" key="2">
    <source>
        <dbReference type="ARBA" id="ARBA00023015"/>
    </source>
</evidence>
<evidence type="ECO:0000256" key="3">
    <source>
        <dbReference type="ARBA" id="ARBA00023163"/>
    </source>
</evidence>
<reference evidence="6" key="1">
    <citation type="journal article" date="2021" name="Proc. Natl. Acad. Sci. U.S.A.">
        <title>A Catalog of Tens of Thousands of Viruses from Human Metagenomes Reveals Hidden Associations with Chronic Diseases.</title>
        <authorList>
            <person name="Tisza M.J."/>
            <person name="Buck C.B."/>
        </authorList>
    </citation>
    <scope>NUCLEOTIDE SEQUENCE</scope>
    <source>
        <strain evidence="6">CtHMa1</strain>
    </source>
</reference>
<proteinExistence type="predicted"/>
<dbReference type="Pfam" id="PF02357">
    <property type="entry name" value="NusG"/>
    <property type="match status" value="1"/>
</dbReference>
<dbReference type="GO" id="GO:0006354">
    <property type="term" value="P:DNA-templated transcription elongation"/>
    <property type="evidence" value="ECO:0007669"/>
    <property type="project" value="InterPro"/>
</dbReference>
<dbReference type="SUPFAM" id="SSF82679">
    <property type="entry name" value="N-utilization substance G protein NusG, N-terminal domain"/>
    <property type="match status" value="1"/>
</dbReference>
<protein>
    <recommendedName>
        <fullName evidence="5">NusG-like N-terminal domain-containing protein</fullName>
    </recommendedName>
</protein>
<evidence type="ECO:0000313" key="6">
    <source>
        <dbReference type="EMBL" id="DAF49852.1"/>
    </source>
</evidence>
<evidence type="ECO:0000256" key="4">
    <source>
        <dbReference type="SAM" id="MobiDB-lite"/>
    </source>
</evidence>
<dbReference type="InterPro" id="IPR006645">
    <property type="entry name" value="NGN-like_dom"/>
</dbReference>
<feature type="region of interest" description="Disordered" evidence="4">
    <location>
        <begin position="166"/>
        <end position="186"/>
    </location>
</feature>
<keyword evidence="3" id="KW-0804">Transcription</keyword>